<evidence type="ECO:0000259" key="8">
    <source>
        <dbReference type="Pfam" id="PF11412"/>
    </source>
</evidence>
<feature type="transmembrane region" description="Helical" evidence="6">
    <location>
        <begin position="442"/>
        <end position="460"/>
    </location>
</feature>
<accession>A0A4Y6U897</accession>
<dbReference type="SUPFAM" id="SSF52833">
    <property type="entry name" value="Thioredoxin-like"/>
    <property type="match status" value="1"/>
</dbReference>
<organism evidence="9 10">
    <name type="scientific">Formicincola oecophyllae</name>
    <dbReference type="NCBI Taxonomy" id="2558361"/>
    <lineage>
        <taxon>Bacteria</taxon>
        <taxon>Pseudomonadati</taxon>
        <taxon>Pseudomonadota</taxon>
        <taxon>Alphaproteobacteria</taxon>
        <taxon>Acetobacterales</taxon>
        <taxon>Acetobacteraceae</taxon>
        <taxon>Formicincola</taxon>
    </lineage>
</organism>
<dbReference type="InterPro" id="IPR028250">
    <property type="entry name" value="DsbDN"/>
</dbReference>
<keyword evidence="3" id="KW-0201">Cytochrome c-type biogenesis</keyword>
<feature type="domain" description="Cytochrome C biogenesis protein transmembrane" evidence="7">
    <location>
        <begin position="392"/>
        <end position="619"/>
    </location>
</feature>
<dbReference type="GO" id="GO:0016020">
    <property type="term" value="C:membrane"/>
    <property type="evidence" value="ECO:0007669"/>
    <property type="project" value="UniProtKB-SubCell"/>
</dbReference>
<dbReference type="GO" id="GO:0045454">
    <property type="term" value="P:cell redox homeostasis"/>
    <property type="evidence" value="ECO:0007669"/>
    <property type="project" value="TreeGrafter"/>
</dbReference>
<keyword evidence="5 6" id="KW-0472">Membrane</keyword>
<sequence length="820" mass="86685">MLMSVPMPESMNTGVKASWMRWAAESTDSGPEGAKGNIMNKPFSVKWSWPERAAFCGKWVWLGLVPLFWVVLGMVSGSVLAAPGPVNATLLAVPAGGARPSEANPGQQRWLVGLRLVFPEGWHGYWRNGGDSGEPPSYELTSDQANVESAPIQWPVPRVTTEGAPPETLTVHVLEGDVLLMRAVNVALKRGQKGPVTLATTAHWLACKDICKPQSAHLTMTLPQDVAAVGAAKAVFEDARAKLPQQFHGHATLQPAKGGAVLRLTGLSPQVLRNVPLAEVRFLPDEAGLVEASSAQDAHWHGQALELHLKAQPSWQTPGPTSAGVKGTGENALGIESLSGLLLVGGHGYSVVARPGAGLGTGLATSQATQPPLGSVAHYSAVRKGRQSWGLLLAAAFLGGVVLNFMPCVFPVLALKAMALLRQQTSAGLEHRARRWNSQREGLAYAAGVVGAVTALGLVITLGRALGRHWGWGVQFQSPFFVLALGWLFLLMALDLAGFWQVGPGFHFKGQPAAPPGGTGFWGSVAAWGRDMLGGVVTVAAATPCTAPFLGIALGAALALGGLGGVLLFAVMGVGLAFPFLLLAFCPVLTRFMPRPGSWMNVLRTCLCWPLLGSCVWLLWVGTCQVGAGFVLVGAGGAVAMALGAWLWDLGRWQAMAGPGHGLGRAKVLRCAALTLWVGCLVVGWRQTSVGTTVTPAQGGKGVERMAFTPQTLEQLRQQGRPVLLDVGAAWCVTCLLNEHLVLDSAAVQEALVQHHAVLMHADWTRHDPVLTAWLEGQHHLAVPYDVWFPTPSPQHLKGAEVVLPALLTVPHMLRALSSP</sequence>
<feature type="transmembrane region" description="Helical" evidence="6">
    <location>
        <begin position="566"/>
        <end position="590"/>
    </location>
</feature>
<dbReference type="KEGG" id="swf:E3E12_04545"/>
<evidence type="ECO:0000256" key="6">
    <source>
        <dbReference type="SAM" id="Phobius"/>
    </source>
</evidence>
<evidence type="ECO:0000256" key="4">
    <source>
        <dbReference type="ARBA" id="ARBA00022989"/>
    </source>
</evidence>
<feature type="transmembrane region" description="Helical" evidence="6">
    <location>
        <begin position="536"/>
        <end position="560"/>
    </location>
</feature>
<keyword evidence="4 6" id="KW-1133">Transmembrane helix</keyword>
<dbReference type="Proteomes" id="UP000318709">
    <property type="component" value="Chromosome"/>
</dbReference>
<evidence type="ECO:0000313" key="10">
    <source>
        <dbReference type="Proteomes" id="UP000318709"/>
    </source>
</evidence>
<feature type="transmembrane region" description="Helical" evidence="6">
    <location>
        <begin position="389"/>
        <end position="421"/>
    </location>
</feature>
<keyword evidence="10" id="KW-1185">Reference proteome</keyword>
<evidence type="ECO:0000256" key="3">
    <source>
        <dbReference type="ARBA" id="ARBA00022748"/>
    </source>
</evidence>
<dbReference type="GO" id="GO:0017004">
    <property type="term" value="P:cytochrome complex assembly"/>
    <property type="evidence" value="ECO:0007669"/>
    <property type="project" value="UniProtKB-KW"/>
</dbReference>
<evidence type="ECO:0000256" key="1">
    <source>
        <dbReference type="ARBA" id="ARBA00004141"/>
    </source>
</evidence>
<dbReference type="PANTHER" id="PTHR32234">
    <property type="entry name" value="THIOL:DISULFIDE INTERCHANGE PROTEIN DSBD"/>
    <property type="match status" value="1"/>
</dbReference>
<dbReference type="Pfam" id="PF02683">
    <property type="entry name" value="DsbD_TM"/>
    <property type="match status" value="1"/>
</dbReference>
<dbReference type="GO" id="GO:0015035">
    <property type="term" value="F:protein-disulfide reductase activity"/>
    <property type="evidence" value="ECO:0007669"/>
    <property type="project" value="TreeGrafter"/>
</dbReference>
<dbReference type="Pfam" id="PF11412">
    <property type="entry name" value="DsbD_N"/>
    <property type="match status" value="1"/>
</dbReference>
<dbReference type="InterPro" id="IPR003834">
    <property type="entry name" value="Cyt_c_assmbl_TM_dom"/>
</dbReference>
<name>A0A4Y6U897_9PROT</name>
<feature type="transmembrane region" description="Helical" evidence="6">
    <location>
        <begin position="668"/>
        <end position="685"/>
    </location>
</feature>
<feature type="transmembrane region" description="Helical" evidence="6">
    <location>
        <begin position="59"/>
        <end position="81"/>
    </location>
</feature>
<dbReference type="CDD" id="cd02953">
    <property type="entry name" value="DsbDgamma"/>
    <property type="match status" value="1"/>
</dbReference>
<proteinExistence type="predicted"/>
<dbReference type="Pfam" id="PF13899">
    <property type="entry name" value="Thioredoxin_7"/>
    <property type="match status" value="1"/>
</dbReference>
<gene>
    <name evidence="9" type="ORF">E3E12_04545</name>
</gene>
<evidence type="ECO:0000313" key="9">
    <source>
        <dbReference type="EMBL" id="QDH13582.1"/>
    </source>
</evidence>
<dbReference type="Gene3D" id="3.40.30.10">
    <property type="entry name" value="Glutaredoxin"/>
    <property type="match status" value="1"/>
</dbReference>
<keyword evidence="2 6" id="KW-0812">Transmembrane</keyword>
<dbReference type="PANTHER" id="PTHR32234:SF3">
    <property type="entry name" value="SUPPRESSION OF COPPER SENSITIVITY PROTEIN"/>
    <property type="match status" value="1"/>
</dbReference>
<dbReference type="InterPro" id="IPR035671">
    <property type="entry name" value="DsbD_gamma"/>
</dbReference>
<reference evidence="9 10" key="1">
    <citation type="submission" date="2019-03" db="EMBL/GenBank/DDBJ databases">
        <title>The complete genome sequence of Swingsia_sp. F3b2 LMG30590(T).</title>
        <authorList>
            <person name="Chua K.-O."/>
            <person name="Chan K.-G."/>
            <person name="See-Too W.-S."/>
        </authorList>
    </citation>
    <scope>NUCLEOTIDE SEQUENCE [LARGE SCALE GENOMIC DNA]</scope>
    <source>
        <strain evidence="9 10">F3b2</strain>
    </source>
</reference>
<dbReference type="AlphaFoldDB" id="A0A4Y6U897"/>
<dbReference type="InterPro" id="IPR036249">
    <property type="entry name" value="Thioredoxin-like_sf"/>
</dbReference>
<feature type="transmembrane region" description="Helical" evidence="6">
    <location>
        <begin position="626"/>
        <end position="648"/>
    </location>
</feature>
<dbReference type="EMBL" id="CP038231">
    <property type="protein sequence ID" value="QDH13582.1"/>
    <property type="molecule type" value="Genomic_DNA"/>
</dbReference>
<evidence type="ECO:0000259" key="7">
    <source>
        <dbReference type="Pfam" id="PF02683"/>
    </source>
</evidence>
<feature type="transmembrane region" description="Helical" evidence="6">
    <location>
        <begin position="602"/>
        <end position="620"/>
    </location>
</feature>
<evidence type="ECO:0000256" key="5">
    <source>
        <dbReference type="ARBA" id="ARBA00023136"/>
    </source>
</evidence>
<evidence type="ECO:0000256" key="2">
    <source>
        <dbReference type="ARBA" id="ARBA00022692"/>
    </source>
</evidence>
<feature type="domain" description="Thiol:disulfide interchange protein DsbD N-terminal" evidence="8">
    <location>
        <begin position="103"/>
        <end position="221"/>
    </location>
</feature>
<comment type="subcellular location">
    <subcellularLocation>
        <location evidence="1">Membrane</location>
        <topology evidence="1">Multi-pass membrane protein</topology>
    </subcellularLocation>
</comment>
<protein>
    <submittedName>
        <fullName evidence="9">Uncharacterized protein</fullName>
    </submittedName>
</protein>
<feature type="transmembrane region" description="Helical" evidence="6">
    <location>
        <begin position="480"/>
        <end position="500"/>
    </location>
</feature>
<dbReference type="OrthoDB" id="9811036at2"/>